<evidence type="ECO:0000256" key="1">
    <source>
        <dbReference type="ARBA" id="ARBA00004239"/>
    </source>
</evidence>
<dbReference type="InterPro" id="IPR039639">
    <property type="entry name" value="IDA-like"/>
</dbReference>
<dbReference type="EMBL" id="JAVYJV010000012">
    <property type="protein sequence ID" value="KAK4357834.1"/>
    <property type="molecule type" value="Genomic_DNA"/>
</dbReference>
<accession>A0AAE1VDS4</accession>
<gene>
    <name evidence="4" type="ORF">RND71_023444</name>
</gene>
<name>A0AAE1VDS4_9SOLA</name>
<dbReference type="GO" id="GO:0005576">
    <property type="term" value="C:extracellular region"/>
    <property type="evidence" value="ECO:0007669"/>
    <property type="project" value="UniProtKB-SubCell"/>
</dbReference>
<keyword evidence="3" id="KW-0732">Signal</keyword>
<dbReference type="GO" id="GO:0010227">
    <property type="term" value="P:floral organ abscission"/>
    <property type="evidence" value="ECO:0007669"/>
    <property type="project" value="InterPro"/>
</dbReference>
<comment type="subcellular location">
    <subcellularLocation>
        <location evidence="1">Secreted</location>
        <location evidence="1">Extracellular space</location>
    </subcellularLocation>
</comment>
<keyword evidence="5" id="KW-1185">Reference proteome</keyword>
<proteinExistence type="predicted"/>
<evidence type="ECO:0000256" key="2">
    <source>
        <dbReference type="ARBA" id="ARBA00022525"/>
    </source>
</evidence>
<keyword evidence="2" id="KW-0964">Secreted</keyword>
<dbReference type="AlphaFoldDB" id="A0AAE1VDS4"/>
<dbReference type="Proteomes" id="UP001291623">
    <property type="component" value="Unassembled WGS sequence"/>
</dbReference>
<evidence type="ECO:0000313" key="4">
    <source>
        <dbReference type="EMBL" id="KAK4357834.1"/>
    </source>
</evidence>
<evidence type="ECO:0000256" key="3">
    <source>
        <dbReference type="ARBA" id="ARBA00022729"/>
    </source>
</evidence>
<protein>
    <submittedName>
        <fullName evidence="4">Uncharacterized protein</fullName>
    </submittedName>
</protein>
<dbReference type="PANTHER" id="PTHR33599">
    <property type="entry name" value="PROTEIN IDA-LIKE 5"/>
    <property type="match status" value="1"/>
</dbReference>
<comment type="caution">
    <text evidence="4">The sequence shown here is derived from an EMBL/GenBank/DDBJ whole genome shotgun (WGS) entry which is preliminary data.</text>
</comment>
<evidence type="ECO:0000313" key="5">
    <source>
        <dbReference type="Proteomes" id="UP001291623"/>
    </source>
</evidence>
<reference evidence="4" key="1">
    <citation type="submission" date="2023-12" db="EMBL/GenBank/DDBJ databases">
        <title>Genome assembly of Anisodus tanguticus.</title>
        <authorList>
            <person name="Wang Y.-J."/>
        </authorList>
    </citation>
    <scope>NUCLEOTIDE SEQUENCE</scope>
    <source>
        <strain evidence="4">KB-2021</strain>
        <tissue evidence="4">Leaf</tissue>
    </source>
</reference>
<dbReference type="PANTHER" id="PTHR33599:SF13">
    <property type="entry name" value="FORMIN-LIKE PROTEIN 20"/>
    <property type="match status" value="1"/>
</dbReference>
<sequence>MKNLKEESSEMFSEPSRDYEKKDFLKSNWFHMIPKGVPIPPSAPSDRHNYYHVAYNQRTWLFIANTIQQVKQICLGCNSDSRLGIFSNLTIFNNPIEISNINGIFTGDFFAQRHLLPVFFSQKMIFFLRRYSCRIGTNLKEESSEMFSEPSRDYEKKDFLKSNWFHMIPKGVPIPPSAPSDRHNYYKESNDIVSDRPTLPAVKRSGAKALA</sequence>
<organism evidence="4 5">
    <name type="scientific">Anisodus tanguticus</name>
    <dbReference type="NCBI Taxonomy" id="243964"/>
    <lineage>
        <taxon>Eukaryota</taxon>
        <taxon>Viridiplantae</taxon>
        <taxon>Streptophyta</taxon>
        <taxon>Embryophyta</taxon>
        <taxon>Tracheophyta</taxon>
        <taxon>Spermatophyta</taxon>
        <taxon>Magnoliopsida</taxon>
        <taxon>eudicotyledons</taxon>
        <taxon>Gunneridae</taxon>
        <taxon>Pentapetalae</taxon>
        <taxon>asterids</taxon>
        <taxon>lamiids</taxon>
        <taxon>Solanales</taxon>
        <taxon>Solanaceae</taxon>
        <taxon>Solanoideae</taxon>
        <taxon>Hyoscyameae</taxon>
        <taxon>Anisodus</taxon>
    </lineage>
</organism>